<dbReference type="OrthoDB" id="1933717at2759"/>
<dbReference type="SUPFAM" id="SSF51735">
    <property type="entry name" value="NAD(P)-binding Rossmann-fold domains"/>
    <property type="match status" value="1"/>
</dbReference>
<dbReference type="Proteomes" id="UP000016922">
    <property type="component" value="Unassembled WGS sequence"/>
</dbReference>
<dbReference type="HOGENOM" id="CLU_010194_9_0_1"/>
<evidence type="ECO:0000256" key="1">
    <source>
        <dbReference type="ARBA" id="ARBA00006484"/>
    </source>
</evidence>
<dbReference type="RefSeq" id="XP_008086616.1">
    <property type="nucleotide sequence ID" value="XM_008088425.1"/>
</dbReference>
<dbReference type="eggNOG" id="KOG1208">
    <property type="taxonomic scope" value="Eukaryota"/>
</dbReference>
<comment type="similarity">
    <text evidence="1">Belongs to the short-chain dehydrogenases/reductases (SDR) family.</text>
</comment>
<accession>S3CFP7</accession>
<dbReference type="InterPro" id="IPR036291">
    <property type="entry name" value="NAD(P)-bd_dom_sf"/>
</dbReference>
<dbReference type="GO" id="GO:0016491">
    <property type="term" value="F:oxidoreductase activity"/>
    <property type="evidence" value="ECO:0007669"/>
    <property type="project" value="TreeGrafter"/>
</dbReference>
<organism evidence="2 3">
    <name type="scientific">Glarea lozoyensis (strain ATCC 20868 / MF5171)</name>
    <dbReference type="NCBI Taxonomy" id="1116229"/>
    <lineage>
        <taxon>Eukaryota</taxon>
        <taxon>Fungi</taxon>
        <taxon>Dikarya</taxon>
        <taxon>Ascomycota</taxon>
        <taxon>Pezizomycotina</taxon>
        <taxon>Leotiomycetes</taxon>
        <taxon>Helotiales</taxon>
        <taxon>Helotiaceae</taxon>
        <taxon>Glarea</taxon>
    </lineage>
</organism>
<dbReference type="Pfam" id="PF00106">
    <property type="entry name" value="adh_short"/>
    <property type="match status" value="1"/>
</dbReference>
<proteinExistence type="inferred from homology"/>
<reference evidence="2 3" key="1">
    <citation type="journal article" date="2013" name="BMC Genomics">
        <title>Genomics-driven discovery of the pneumocandin biosynthetic gene cluster in the fungus Glarea lozoyensis.</title>
        <authorList>
            <person name="Chen L."/>
            <person name="Yue Q."/>
            <person name="Zhang X."/>
            <person name="Xiang M."/>
            <person name="Wang C."/>
            <person name="Li S."/>
            <person name="Che Y."/>
            <person name="Ortiz-Lopez F.J."/>
            <person name="Bills G.F."/>
            <person name="Liu X."/>
            <person name="An Z."/>
        </authorList>
    </citation>
    <scope>NUCLEOTIDE SEQUENCE [LARGE SCALE GENOMIC DNA]</scope>
    <source>
        <strain evidence="3">ATCC 20868 / MF5171</strain>
    </source>
</reference>
<evidence type="ECO:0000313" key="3">
    <source>
        <dbReference type="Proteomes" id="UP000016922"/>
    </source>
</evidence>
<dbReference type="GO" id="GO:0019748">
    <property type="term" value="P:secondary metabolic process"/>
    <property type="evidence" value="ECO:0007669"/>
    <property type="project" value="TreeGrafter"/>
</dbReference>
<dbReference type="PANTHER" id="PTHR43544">
    <property type="entry name" value="SHORT-CHAIN DEHYDROGENASE/REDUCTASE"/>
    <property type="match status" value="1"/>
</dbReference>
<dbReference type="EMBL" id="KE145371">
    <property type="protein sequence ID" value="EPE25297.1"/>
    <property type="molecule type" value="Genomic_DNA"/>
</dbReference>
<protein>
    <submittedName>
        <fullName evidence="2">NAD(P)-binding Rossmann-fold containing protein</fullName>
    </submittedName>
</protein>
<sequence>MSSVGKVIMCTGGNRGLGYSILQIAAKRNSSATFILTARKKLDGQTAAEQLIKDGITAKVDVIELDVTDDEQIMEAIKYVAIKYQKLDGMFSLVLINNAGVIEIIPDLSLPTLRKTCNSMLNVNLTSVAVLTSGFSQLLQKSADPKVINITSGLGSISNTLNSEKKMAVYPPYGFSKVGLNGVTAHMQVFENQRVLKEKDGGKPASGKINFYSVAPGFLNTGFTGFNAMGRDPKDGAEVVVQIIEGEYPGGTQWEWVDGSMKQIPW</sequence>
<dbReference type="GO" id="GO:0005737">
    <property type="term" value="C:cytoplasm"/>
    <property type="evidence" value="ECO:0007669"/>
    <property type="project" value="TreeGrafter"/>
</dbReference>
<name>S3CFP7_GLAL2</name>
<dbReference type="PRINTS" id="PR00081">
    <property type="entry name" value="GDHRDH"/>
</dbReference>
<dbReference type="KEGG" id="glz:GLAREA_01209"/>
<keyword evidence="3" id="KW-1185">Reference proteome</keyword>
<dbReference type="Gene3D" id="3.40.50.720">
    <property type="entry name" value="NAD(P)-binding Rossmann-like Domain"/>
    <property type="match status" value="1"/>
</dbReference>
<dbReference type="InterPro" id="IPR051468">
    <property type="entry name" value="Fungal_SecMetab_SDRs"/>
</dbReference>
<gene>
    <name evidence="2" type="ORF">GLAREA_01209</name>
</gene>
<evidence type="ECO:0000313" key="2">
    <source>
        <dbReference type="EMBL" id="EPE25297.1"/>
    </source>
</evidence>
<dbReference type="GeneID" id="19460267"/>
<dbReference type="AlphaFoldDB" id="S3CFP7"/>
<dbReference type="InterPro" id="IPR002347">
    <property type="entry name" value="SDR_fam"/>
</dbReference>
<dbReference type="OMA" id="WGKEPQA"/>
<dbReference type="PANTHER" id="PTHR43544:SF32">
    <property type="entry name" value="CHAIN DEHYDROGENASE, PUTATIVE (AFU_ORTHOLOGUE AFUA_5G01530)-RELATED"/>
    <property type="match status" value="1"/>
</dbReference>